<reference evidence="2" key="1">
    <citation type="journal article" date="2023" name="Science">
        <title>Genome structures resolve the early diversification of teleost fishes.</title>
        <authorList>
            <person name="Parey E."/>
            <person name="Louis A."/>
            <person name="Montfort J."/>
            <person name="Bouchez O."/>
            <person name="Roques C."/>
            <person name="Iampietro C."/>
            <person name="Lluch J."/>
            <person name="Castinel A."/>
            <person name="Donnadieu C."/>
            <person name="Desvignes T."/>
            <person name="Floi Bucao C."/>
            <person name="Jouanno E."/>
            <person name="Wen M."/>
            <person name="Mejri S."/>
            <person name="Dirks R."/>
            <person name="Jansen H."/>
            <person name="Henkel C."/>
            <person name="Chen W.J."/>
            <person name="Zahm M."/>
            <person name="Cabau C."/>
            <person name="Klopp C."/>
            <person name="Thompson A.W."/>
            <person name="Robinson-Rechavi M."/>
            <person name="Braasch I."/>
            <person name="Lecointre G."/>
            <person name="Bobe J."/>
            <person name="Postlethwait J.H."/>
            <person name="Berthelot C."/>
            <person name="Roest Crollius H."/>
            <person name="Guiguen Y."/>
        </authorList>
    </citation>
    <scope>NUCLEOTIDE SEQUENCE</scope>
    <source>
        <strain evidence="2">WJC10195</strain>
    </source>
</reference>
<dbReference type="AlphaFoldDB" id="A0A9Q1F428"/>
<evidence type="ECO:0000256" key="1">
    <source>
        <dbReference type="SAM" id="MobiDB-lite"/>
    </source>
</evidence>
<gene>
    <name evidence="2" type="ORF">SKAU_G00257390</name>
</gene>
<evidence type="ECO:0000313" key="2">
    <source>
        <dbReference type="EMBL" id="KAJ8350609.1"/>
    </source>
</evidence>
<sequence length="139" mass="15208">MPDRAGPDQSTACSGVTLNLRRKMPPFPNQQRESERDQFLEPSGEFSLSRAKPYHPRRRTPTCAVASSNRGQDCFCPPSPSPDRTAVTRQRRTPLTAPPNSHGVSLPPPPPPPLNRRLQPTALGTFNFEPNCLAISGPA</sequence>
<feature type="compositionally biased region" description="Polar residues" evidence="1">
    <location>
        <begin position="8"/>
        <end position="17"/>
    </location>
</feature>
<dbReference type="Proteomes" id="UP001152622">
    <property type="component" value="Chromosome 9"/>
</dbReference>
<keyword evidence="3" id="KW-1185">Reference proteome</keyword>
<dbReference type="EMBL" id="JAINUF010000009">
    <property type="protein sequence ID" value="KAJ8350609.1"/>
    <property type="molecule type" value="Genomic_DNA"/>
</dbReference>
<feature type="region of interest" description="Disordered" evidence="1">
    <location>
        <begin position="1"/>
        <end position="119"/>
    </location>
</feature>
<name>A0A9Q1F428_SYNKA</name>
<comment type="caution">
    <text evidence="2">The sequence shown here is derived from an EMBL/GenBank/DDBJ whole genome shotgun (WGS) entry which is preliminary data.</text>
</comment>
<accession>A0A9Q1F428</accession>
<protein>
    <submittedName>
        <fullName evidence="2">Uncharacterized protein</fullName>
    </submittedName>
</protein>
<organism evidence="2 3">
    <name type="scientific">Synaphobranchus kaupii</name>
    <name type="common">Kaup's arrowtooth eel</name>
    <dbReference type="NCBI Taxonomy" id="118154"/>
    <lineage>
        <taxon>Eukaryota</taxon>
        <taxon>Metazoa</taxon>
        <taxon>Chordata</taxon>
        <taxon>Craniata</taxon>
        <taxon>Vertebrata</taxon>
        <taxon>Euteleostomi</taxon>
        <taxon>Actinopterygii</taxon>
        <taxon>Neopterygii</taxon>
        <taxon>Teleostei</taxon>
        <taxon>Anguilliformes</taxon>
        <taxon>Synaphobranchidae</taxon>
        <taxon>Synaphobranchus</taxon>
    </lineage>
</organism>
<proteinExistence type="predicted"/>
<evidence type="ECO:0000313" key="3">
    <source>
        <dbReference type="Proteomes" id="UP001152622"/>
    </source>
</evidence>